<comment type="caution">
    <text evidence="2">The sequence shown here is derived from an EMBL/GenBank/DDBJ whole genome shotgun (WGS) entry which is preliminary data.</text>
</comment>
<feature type="compositionally biased region" description="Low complexity" evidence="1">
    <location>
        <begin position="61"/>
        <end position="76"/>
    </location>
</feature>
<evidence type="ECO:0000313" key="2">
    <source>
        <dbReference type="EMBL" id="KAG2628105.1"/>
    </source>
</evidence>
<evidence type="ECO:0000256" key="1">
    <source>
        <dbReference type="SAM" id="MobiDB-lite"/>
    </source>
</evidence>
<accession>A0A8T0V1J0</accession>
<feature type="region of interest" description="Disordered" evidence="1">
    <location>
        <begin position="36"/>
        <end position="84"/>
    </location>
</feature>
<evidence type="ECO:0000313" key="3">
    <source>
        <dbReference type="Proteomes" id="UP000823388"/>
    </source>
</evidence>
<proteinExistence type="predicted"/>
<organism evidence="2 3">
    <name type="scientific">Panicum virgatum</name>
    <name type="common">Blackwell switchgrass</name>
    <dbReference type="NCBI Taxonomy" id="38727"/>
    <lineage>
        <taxon>Eukaryota</taxon>
        <taxon>Viridiplantae</taxon>
        <taxon>Streptophyta</taxon>
        <taxon>Embryophyta</taxon>
        <taxon>Tracheophyta</taxon>
        <taxon>Spermatophyta</taxon>
        <taxon>Magnoliopsida</taxon>
        <taxon>Liliopsida</taxon>
        <taxon>Poales</taxon>
        <taxon>Poaceae</taxon>
        <taxon>PACMAD clade</taxon>
        <taxon>Panicoideae</taxon>
        <taxon>Panicodae</taxon>
        <taxon>Paniceae</taxon>
        <taxon>Panicinae</taxon>
        <taxon>Panicum</taxon>
        <taxon>Panicum sect. Hiantes</taxon>
    </lineage>
</organism>
<protein>
    <submittedName>
        <fullName evidence="2">Uncharacterized protein</fullName>
    </submittedName>
</protein>
<keyword evidence="3" id="KW-1185">Reference proteome</keyword>
<gene>
    <name evidence="2" type="ORF">PVAP13_3KG228186</name>
</gene>
<reference evidence="2" key="1">
    <citation type="submission" date="2020-05" db="EMBL/GenBank/DDBJ databases">
        <title>WGS assembly of Panicum virgatum.</title>
        <authorList>
            <person name="Lovell J.T."/>
            <person name="Jenkins J."/>
            <person name="Shu S."/>
            <person name="Juenger T.E."/>
            <person name="Schmutz J."/>
        </authorList>
    </citation>
    <scope>NUCLEOTIDE SEQUENCE</scope>
    <source>
        <strain evidence="2">AP13</strain>
    </source>
</reference>
<sequence>MTAPPHLRSVPRAPSATTRHRGFVLLRGVAITRPAIEGGASHGGRAAGARGRHGRACTPWTCPSRASSAATTAAPPWRKRGRERWEGGTGQERMELMEMRRRKGCAAAHAAPPLLRRPTHAAPPPPRCSMHAALPPPHHATLRGAAPTRAALAMPHRATLPRALLCLCHAVRRCSTGCTTLRPPRSIAPPSRTRHFASAMQSAPLHLATPLAEGRGREEGHRCWWE</sequence>
<dbReference type="EMBL" id="CM029041">
    <property type="protein sequence ID" value="KAG2628105.1"/>
    <property type="molecule type" value="Genomic_DNA"/>
</dbReference>
<dbReference type="Proteomes" id="UP000823388">
    <property type="component" value="Chromosome 3K"/>
</dbReference>
<dbReference type="AlphaFoldDB" id="A0A8T0V1J0"/>
<name>A0A8T0V1J0_PANVG</name>